<dbReference type="SUPFAM" id="SSF54637">
    <property type="entry name" value="Thioesterase/thiol ester dehydrase-isomerase"/>
    <property type="match status" value="1"/>
</dbReference>
<organism evidence="3 4">
    <name type="scientific">Rhizobium aquaticum</name>
    <dbReference type="NCBI Taxonomy" id="1549636"/>
    <lineage>
        <taxon>Bacteria</taxon>
        <taxon>Pseudomonadati</taxon>
        <taxon>Pseudomonadota</taxon>
        <taxon>Alphaproteobacteria</taxon>
        <taxon>Hyphomicrobiales</taxon>
        <taxon>Rhizobiaceae</taxon>
        <taxon>Rhizobium/Agrobacterium group</taxon>
        <taxon>Rhizobium</taxon>
    </lineage>
</organism>
<dbReference type="CDD" id="cd03443">
    <property type="entry name" value="PaaI_thioesterase"/>
    <property type="match status" value="1"/>
</dbReference>
<feature type="domain" description="Thioesterase" evidence="2">
    <location>
        <begin position="52"/>
        <end position="127"/>
    </location>
</feature>
<dbReference type="InterPro" id="IPR003736">
    <property type="entry name" value="PAAI_dom"/>
</dbReference>
<dbReference type="Pfam" id="PF03061">
    <property type="entry name" value="4HBT"/>
    <property type="match status" value="1"/>
</dbReference>
<comment type="caution">
    <text evidence="3">The sequence shown here is derived from an EMBL/GenBank/DDBJ whole genome shotgun (WGS) entry which is preliminary data.</text>
</comment>
<proteinExistence type="predicted"/>
<gene>
    <name evidence="3" type="ORF">ABID16_001161</name>
</gene>
<keyword evidence="4" id="KW-1185">Reference proteome</keyword>
<reference evidence="3 4" key="1">
    <citation type="submission" date="2024-06" db="EMBL/GenBank/DDBJ databases">
        <title>Genomic Encyclopedia of Type Strains, Phase IV (KMG-IV): sequencing the most valuable type-strain genomes for metagenomic binning, comparative biology and taxonomic classification.</title>
        <authorList>
            <person name="Goeker M."/>
        </authorList>
    </citation>
    <scope>NUCLEOTIDE SEQUENCE [LARGE SCALE GENOMIC DNA]</scope>
    <source>
        <strain evidence="3 4">DSM 29780</strain>
    </source>
</reference>
<evidence type="ECO:0000259" key="2">
    <source>
        <dbReference type="Pfam" id="PF03061"/>
    </source>
</evidence>
<dbReference type="EMBL" id="JBEPMB010000001">
    <property type="protein sequence ID" value="MET3612856.1"/>
    <property type="molecule type" value="Genomic_DNA"/>
</dbReference>
<dbReference type="InterPro" id="IPR006683">
    <property type="entry name" value="Thioestr_dom"/>
</dbReference>
<keyword evidence="1" id="KW-0378">Hydrolase</keyword>
<evidence type="ECO:0000256" key="1">
    <source>
        <dbReference type="ARBA" id="ARBA00022801"/>
    </source>
</evidence>
<protein>
    <submittedName>
        <fullName evidence="3">Uncharacterized protein (TIGR00369 family)</fullName>
    </submittedName>
</protein>
<accession>A0ABV2IWS2</accession>
<dbReference type="RefSeq" id="WP_354555390.1">
    <property type="nucleotide sequence ID" value="NZ_JBEPMB010000001.1"/>
</dbReference>
<dbReference type="Proteomes" id="UP001549047">
    <property type="component" value="Unassembled WGS sequence"/>
</dbReference>
<dbReference type="NCBIfam" id="TIGR00369">
    <property type="entry name" value="unchar_dom_1"/>
    <property type="match status" value="1"/>
</dbReference>
<sequence>MTPVLTAEQINEFLEREFPQVHSQGRIFEVINVASGTATLRFTPNEMHLRPGGTVSGPAMFALADVGAYVTLLAHIGPVAMAVTANMNINFLSRPDPVPLDGVGRVLKIGKRLSVIEIAIERVDTRELIAHATATYSQPAR</sequence>
<evidence type="ECO:0000313" key="4">
    <source>
        <dbReference type="Proteomes" id="UP001549047"/>
    </source>
</evidence>
<dbReference type="Gene3D" id="3.10.129.10">
    <property type="entry name" value="Hotdog Thioesterase"/>
    <property type="match status" value="1"/>
</dbReference>
<name>A0ABV2IWS2_9HYPH</name>
<dbReference type="InterPro" id="IPR029069">
    <property type="entry name" value="HotDog_dom_sf"/>
</dbReference>
<evidence type="ECO:0000313" key="3">
    <source>
        <dbReference type="EMBL" id="MET3612856.1"/>
    </source>
</evidence>